<dbReference type="OrthoDB" id="9765713at2"/>
<accession>A0A1M7YZV1</accession>
<comment type="function">
    <text evidence="4">Involved in the system for phosphate transport across the cytoplasmic membrane.</text>
</comment>
<dbReference type="GO" id="GO:0007155">
    <property type="term" value="P:cell adhesion"/>
    <property type="evidence" value="ECO:0007669"/>
    <property type="project" value="UniProtKB-UniRule"/>
</dbReference>
<evidence type="ECO:0000256" key="1">
    <source>
        <dbReference type="ARBA" id="ARBA00008725"/>
    </source>
</evidence>
<gene>
    <name evidence="6" type="primary">pstS_3</name>
    <name evidence="6" type="ORF">VQ7734_03894</name>
</gene>
<evidence type="ECO:0000256" key="4">
    <source>
        <dbReference type="RuleBase" id="RU367119"/>
    </source>
</evidence>
<dbReference type="EMBL" id="FRFG01000054">
    <property type="protein sequence ID" value="SHO58124.1"/>
    <property type="molecule type" value="Genomic_DNA"/>
</dbReference>
<comment type="subcellular location">
    <subcellularLocation>
        <location evidence="4">Periplasm</location>
    </subcellularLocation>
    <subcellularLocation>
        <location evidence="4">Secreted</location>
    </subcellularLocation>
</comment>
<evidence type="ECO:0000313" key="6">
    <source>
        <dbReference type="EMBL" id="SHO58124.1"/>
    </source>
</evidence>
<organism evidence="6 7">
    <name type="scientific">Vibrio quintilis</name>
    <dbReference type="NCBI Taxonomy" id="1117707"/>
    <lineage>
        <taxon>Bacteria</taxon>
        <taxon>Pseudomonadati</taxon>
        <taxon>Pseudomonadota</taxon>
        <taxon>Gammaproteobacteria</taxon>
        <taxon>Vibrionales</taxon>
        <taxon>Vibrionaceae</taxon>
        <taxon>Vibrio</taxon>
    </lineage>
</organism>
<keyword evidence="4" id="KW-0964">Secreted</keyword>
<dbReference type="STRING" id="1117707.VQ7734_03894"/>
<comment type="similarity">
    <text evidence="1 4">Belongs to the PstS family.</text>
</comment>
<evidence type="ECO:0000256" key="2">
    <source>
        <dbReference type="ARBA" id="ARBA00022448"/>
    </source>
</evidence>
<dbReference type="NCBIfam" id="TIGR02136">
    <property type="entry name" value="ptsS_2"/>
    <property type="match status" value="1"/>
</dbReference>
<name>A0A1M7YZV1_9VIBR</name>
<dbReference type="GO" id="GO:0006817">
    <property type="term" value="P:phosphate ion transport"/>
    <property type="evidence" value="ECO:0007669"/>
    <property type="project" value="UniProtKB-UniRule"/>
</dbReference>
<evidence type="ECO:0000313" key="7">
    <source>
        <dbReference type="Proteomes" id="UP000184600"/>
    </source>
</evidence>
<dbReference type="GO" id="GO:0042301">
    <property type="term" value="F:phosphate ion binding"/>
    <property type="evidence" value="ECO:0007669"/>
    <property type="project" value="UniProtKB-UniRule"/>
</dbReference>
<dbReference type="GO" id="GO:0005576">
    <property type="term" value="C:extracellular region"/>
    <property type="evidence" value="ECO:0007669"/>
    <property type="project" value="UniProtKB-SubCell"/>
</dbReference>
<feature type="domain" description="PBP" evidence="5">
    <location>
        <begin position="46"/>
        <end position="303"/>
    </location>
</feature>
<dbReference type="PANTHER" id="PTHR30570">
    <property type="entry name" value="PERIPLASMIC PHOSPHATE BINDING COMPONENT OF PHOSPHATE ABC TRANSPORTER"/>
    <property type="match status" value="1"/>
</dbReference>
<dbReference type="PANTHER" id="PTHR30570:SF6">
    <property type="entry name" value="PHOSPHATE-BINDING PROTEIN PSTS"/>
    <property type="match status" value="1"/>
</dbReference>
<protein>
    <recommendedName>
        <fullName evidence="4">Phosphate-binding protein</fullName>
    </recommendedName>
</protein>
<evidence type="ECO:0000256" key="3">
    <source>
        <dbReference type="ARBA" id="ARBA00022729"/>
    </source>
</evidence>
<evidence type="ECO:0000259" key="5">
    <source>
        <dbReference type="Pfam" id="PF12849"/>
    </source>
</evidence>
<dbReference type="SUPFAM" id="SSF53850">
    <property type="entry name" value="Periplasmic binding protein-like II"/>
    <property type="match status" value="1"/>
</dbReference>
<feature type="chain" id="PRO_5027151757" description="Phosphate-binding protein" evidence="4">
    <location>
        <begin position="21"/>
        <end position="331"/>
    </location>
</feature>
<keyword evidence="4" id="KW-0592">Phosphate transport</keyword>
<dbReference type="Proteomes" id="UP000184600">
    <property type="component" value="Unassembled WGS sequence"/>
</dbReference>
<dbReference type="Pfam" id="PF12849">
    <property type="entry name" value="PBP_like_2"/>
    <property type="match status" value="1"/>
</dbReference>
<dbReference type="GO" id="GO:0042597">
    <property type="term" value="C:periplasmic space"/>
    <property type="evidence" value="ECO:0007669"/>
    <property type="project" value="UniProtKB-SubCell"/>
</dbReference>
<keyword evidence="4" id="KW-0574">Periplasm</keyword>
<keyword evidence="7" id="KW-1185">Reference proteome</keyword>
<dbReference type="AlphaFoldDB" id="A0A1M7YZV1"/>
<sequence length="331" mass="36041">MNQKLLYCVLLIGCICSVTAFSGEVTSFVHEKTAGKDQLPVYDKGESVSGSLLSVGSDTLAGVMSLWVEAFHTYYPNVNAQVQASGSSTAPPALIQGTAQFGPMSRAMRKSEIESFEQAYGYKPTELRVAIDAIGLFVQKDNPVRGLNFEQIDAIFSATLRCGALRRIETWSQLGIKSRWARRAIQLFGRNSVSGTYGYFKSHALCGGDFNAQVNEQPGSASVVQSVASSINAIGYSGAGYSVSGVKRIPVARTGNHYIYPTRQNILSGQYPLSRFLYMYVNKSPSRPLSPVEQAFIRFIFSRQGQLLVAKDGYIPVSAEIAKRELAKVGL</sequence>
<dbReference type="InterPro" id="IPR024370">
    <property type="entry name" value="PBP_domain"/>
</dbReference>
<dbReference type="Gene3D" id="3.40.190.10">
    <property type="entry name" value="Periplasmic binding protein-like II"/>
    <property type="match status" value="2"/>
</dbReference>
<reference evidence="7" key="1">
    <citation type="submission" date="2016-12" db="EMBL/GenBank/DDBJ databases">
        <authorList>
            <person name="Rodrigo-Torres L."/>
            <person name="Arahal R.D."/>
            <person name="Lucena T."/>
        </authorList>
    </citation>
    <scope>NUCLEOTIDE SEQUENCE [LARGE SCALE GENOMIC DNA]</scope>
</reference>
<proteinExistence type="inferred from homology"/>
<dbReference type="InterPro" id="IPR050811">
    <property type="entry name" value="Phosphate_ABC_transporter"/>
</dbReference>
<keyword evidence="2 4" id="KW-0813">Transport</keyword>
<dbReference type="CDD" id="cd13653">
    <property type="entry name" value="PBP2_phosphate_like_1"/>
    <property type="match status" value="1"/>
</dbReference>
<keyword evidence="3 4" id="KW-0732">Signal</keyword>
<feature type="signal peptide" evidence="4">
    <location>
        <begin position="1"/>
        <end position="20"/>
    </location>
</feature>
<dbReference type="RefSeq" id="WP_083601728.1">
    <property type="nucleotide sequence ID" value="NZ_AP024897.1"/>
</dbReference>
<dbReference type="InterPro" id="IPR011862">
    <property type="entry name" value="Phos-bd"/>
</dbReference>